<dbReference type="Proteomes" id="UP000194236">
    <property type="component" value="Unassembled WGS sequence"/>
</dbReference>
<evidence type="ECO:0000313" key="3">
    <source>
        <dbReference type="Proteomes" id="UP000194236"/>
    </source>
</evidence>
<organism evidence="2 3">
    <name type="scientific">Euroglyphus maynei</name>
    <name type="common">Mayne's house dust mite</name>
    <dbReference type="NCBI Taxonomy" id="6958"/>
    <lineage>
        <taxon>Eukaryota</taxon>
        <taxon>Metazoa</taxon>
        <taxon>Ecdysozoa</taxon>
        <taxon>Arthropoda</taxon>
        <taxon>Chelicerata</taxon>
        <taxon>Arachnida</taxon>
        <taxon>Acari</taxon>
        <taxon>Acariformes</taxon>
        <taxon>Sarcoptiformes</taxon>
        <taxon>Astigmata</taxon>
        <taxon>Psoroptidia</taxon>
        <taxon>Analgoidea</taxon>
        <taxon>Pyroglyphidae</taxon>
        <taxon>Pyroglyphinae</taxon>
        <taxon>Euroglyphus</taxon>
    </lineage>
</organism>
<keyword evidence="1" id="KW-0812">Transmembrane</keyword>
<gene>
    <name evidence="2" type="ORF">BLA29_004816</name>
</gene>
<evidence type="ECO:0000256" key="1">
    <source>
        <dbReference type="SAM" id="Phobius"/>
    </source>
</evidence>
<feature type="transmembrane region" description="Helical" evidence="1">
    <location>
        <begin position="64"/>
        <end position="87"/>
    </location>
</feature>
<keyword evidence="1" id="KW-1133">Transmembrane helix</keyword>
<name>A0A1Y3BMQ0_EURMA</name>
<feature type="transmembrane region" description="Helical" evidence="1">
    <location>
        <begin position="39"/>
        <end position="58"/>
    </location>
</feature>
<dbReference type="AlphaFoldDB" id="A0A1Y3BMQ0"/>
<dbReference type="EMBL" id="MUJZ01014765">
    <property type="protein sequence ID" value="OTF81208.1"/>
    <property type="molecule type" value="Genomic_DNA"/>
</dbReference>
<accession>A0A1Y3BMQ0</accession>
<evidence type="ECO:0000313" key="2">
    <source>
        <dbReference type="EMBL" id="OTF81208.1"/>
    </source>
</evidence>
<comment type="caution">
    <text evidence="2">The sequence shown here is derived from an EMBL/GenBank/DDBJ whole genome shotgun (WGS) entry which is preliminary data.</text>
</comment>
<keyword evidence="1" id="KW-0472">Membrane</keyword>
<sequence>MSQFDHSEFIPQDELAEYHANNDCFPGVKTVIHRRKASLLNLVLWTCVTFTLFAYLLAKLVINSSWLGIGITAAIIVLGLFSFKIMIDSTKVNKSSSSYGMENFSEFKNKYF</sequence>
<proteinExistence type="predicted"/>
<reference evidence="2 3" key="1">
    <citation type="submission" date="2017-03" db="EMBL/GenBank/DDBJ databases">
        <title>Genome Survey of Euroglyphus maynei.</title>
        <authorList>
            <person name="Arlian L.G."/>
            <person name="Morgan M.S."/>
            <person name="Rider S.D."/>
        </authorList>
    </citation>
    <scope>NUCLEOTIDE SEQUENCE [LARGE SCALE GENOMIC DNA]</scope>
    <source>
        <strain evidence="2">Arlian Lab</strain>
        <tissue evidence="2">Whole body</tissue>
    </source>
</reference>
<keyword evidence="3" id="KW-1185">Reference proteome</keyword>
<protein>
    <submittedName>
        <fullName evidence="2">Uncharacterized protein</fullName>
    </submittedName>
</protein>